<dbReference type="EMBL" id="BT122620">
    <property type="protein sequence ID" value="ADE75991.1"/>
    <property type="molecule type" value="mRNA"/>
</dbReference>
<organism evidence="1">
    <name type="scientific">Picea sitchensis</name>
    <name type="common">Sitka spruce</name>
    <name type="synonym">Pinus sitchensis</name>
    <dbReference type="NCBI Taxonomy" id="3332"/>
    <lineage>
        <taxon>Eukaryota</taxon>
        <taxon>Viridiplantae</taxon>
        <taxon>Streptophyta</taxon>
        <taxon>Embryophyta</taxon>
        <taxon>Tracheophyta</taxon>
        <taxon>Spermatophyta</taxon>
        <taxon>Pinopsida</taxon>
        <taxon>Pinidae</taxon>
        <taxon>Conifers I</taxon>
        <taxon>Pinales</taxon>
        <taxon>Pinaceae</taxon>
        <taxon>Picea</taxon>
    </lineage>
</organism>
<evidence type="ECO:0000313" key="1">
    <source>
        <dbReference type="EMBL" id="ADE75991.1"/>
    </source>
</evidence>
<dbReference type="AlphaFoldDB" id="D5A8X2"/>
<name>D5A8X2_PICSI</name>
<sequence length="43" mass="4881">MNENESSKISIIHTLSIHNHKHMIEKGKGGRIAKVIIKMKLKS</sequence>
<proteinExistence type="evidence at transcript level"/>
<accession>D5A8X2</accession>
<protein>
    <submittedName>
        <fullName evidence="1">Uncharacterized protein</fullName>
    </submittedName>
</protein>
<reference evidence="1" key="1">
    <citation type="submission" date="2010-04" db="EMBL/GenBank/DDBJ databases">
        <authorList>
            <person name="Reid K.E."/>
            <person name="Liao N."/>
            <person name="Chan S."/>
            <person name="Docking R."/>
            <person name="Taylor G."/>
            <person name="Moore R."/>
            <person name="Mayo M."/>
            <person name="Munro S."/>
            <person name="King J."/>
            <person name="Yanchuk A."/>
            <person name="Holt R."/>
            <person name="Jones S."/>
            <person name="Marra M."/>
            <person name="Ritland C.E."/>
            <person name="Ritland K."/>
            <person name="Bohlmann J."/>
        </authorList>
    </citation>
    <scope>NUCLEOTIDE SEQUENCE</scope>
    <source>
        <tissue evidence="1">Buds collected with no treatment. Collection October 2007</tissue>
    </source>
</reference>